<keyword evidence="4" id="KW-1185">Reference proteome</keyword>
<dbReference type="RefSeq" id="XP_033524801.1">
    <property type="nucleotide sequence ID" value="XM_033672848.1"/>
</dbReference>
<evidence type="ECO:0000256" key="1">
    <source>
        <dbReference type="SAM" id="Coils"/>
    </source>
</evidence>
<feature type="region of interest" description="Disordered" evidence="2">
    <location>
        <begin position="46"/>
        <end position="79"/>
    </location>
</feature>
<dbReference type="EMBL" id="ML977504">
    <property type="protein sequence ID" value="KAF2130414.1"/>
    <property type="molecule type" value="Genomic_DNA"/>
</dbReference>
<dbReference type="Proteomes" id="UP000799771">
    <property type="component" value="Unassembled WGS sequence"/>
</dbReference>
<keyword evidence="1" id="KW-0175">Coiled coil</keyword>
<dbReference type="AlphaFoldDB" id="A0A6A6AHR4"/>
<protein>
    <submittedName>
        <fullName evidence="3">Uncharacterized protein</fullName>
    </submittedName>
</protein>
<gene>
    <name evidence="3" type="ORF">P153DRAFT_430627</name>
</gene>
<feature type="compositionally biased region" description="Polar residues" evidence="2">
    <location>
        <begin position="46"/>
        <end position="59"/>
    </location>
</feature>
<accession>A0A6A6AHR4</accession>
<feature type="coiled-coil region" evidence="1">
    <location>
        <begin position="95"/>
        <end position="129"/>
    </location>
</feature>
<evidence type="ECO:0000313" key="3">
    <source>
        <dbReference type="EMBL" id="KAF2130414.1"/>
    </source>
</evidence>
<evidence type="ECO:0000256" key="2">
    <source>
        <dbReference type="SAM" id="MobiDB-lite"/>
    </source>
</evidence>
<sequence length="507" mass="56639">MRGVVDVIFGLMGYSKPSSPTAEPRRHHKSLSVDESMMRARSVLQSGVANGSTRRTGVATNDAIGDTNETQQRKGGSGRPAIVAEDVLASIEGLLTECEHELGIERSRNDKLESENLKLKEKYTRLRTDASDQVEVLKKHKARAEFLNPLVSGIITKYLSPYAKAKHLGITNWTPKNIDAVLEPQFLQAMEFDSMRDQIRILQNELLAKVDKVSAIPDEQFAKDFRSIIALVKTLSRSSRFTDGVDVVESLGSCTLAKDVSRHHWDSRSRKKYLVEAWVWSVLIGDVFRSPFTIFGKQCDEICVVWMNLFGAEHHQGLPCPSSPCETWRRATTEHLVQFLGRDMVALGEPKQQYPYQNGSVFELRANVTGVIQNLTKISPTTDISQVDQIVTKAFTLAMEMSLQRSRLQVTYPAIGANFNEQEMSSMPDPNGEDIDEGVVAFIVNPGLTKWGDAHGKHLDQRYDIVPTLVQLEHMATMKQTDAADTGVEKCRVSGDATEDVYGKNRR</sequence>
<evidence type="ECO:0000313" key="4">
    <source>
        <dbReference type="Proteomes" id="UP000799771"/>
    </source>
</evidence>
<dbReference type="OrthoDB" id="3545916at2759"/>
<reference evidence="3" key="1">
    <citation type="journal article" date="2020" name="Stud. Mycol.">
        <title>101 Dothideomycetes genomes: a test case for predicting lifestyles and emergence of pathogens.</title>
        <authorList>
            <person name="Haridas S."/>
            <person name="Albert R."/>
            <person name="Binder M."/>
            <person name="Bloem J."/>
            <person name="Labutti K."/>
            <person name="Salamov A."/>
            <person name="Andreopoulos B."/>
            <person name="Baker S."/>
            <person name="Barry K."/>
            <person name="Bills G."/>
            <person name="Bluhm B."/>
            <person name="Cannon C."/>
            <person name="Castanera R."/>
            <person name="Culley D."/>
            <person name="Daum C."/>
            <person name="Ezra D."/>
            <person name="Gonzalez J."/>
            <person name="Henrissat B."/>
            <person name="Kuo A."/>
            <person name="Liang C."/>
            <person name="Lipzen A."/>
            <person name="Lutzoni F."/>
            <person name="Magnuson J."/>
            <person name="Mondo S."/>
            <person name="Nolan M."/>
            <person name="Ohm R."/>
            <person name="Pangilinan J."/>
            <person name="Park H.-J."/>
            <person name="Ramirez L."/>
            <person name="Alfaro M."/>
            <person name="Sun H."/>
            <person name="Tritt A."/>
            <person name="Yoshinaga Y."/>
            <person name="Zwiers L.-H."/>
            <person name="Turgeon B."/>
            <person name="Goodwin S."/>
            <person name="Spatafora J."/>
            <person name="Crous P."/>
            <person name="Grigoriev I."/>
        </authorList>
    </citation>
    <scope>NUCLEOTIDE SEQUENCE</scope>
    <source>
        <strain evidence="3">CBS 119687</strain>
    </source>
</reference>
<organism evidence="3 4">
    <name type="scientific">Dothidotthia symphoricarpi CBS 119687</name>
    <dbReference type="NCBI Taxonomy" id="1392245"/>
    <lineage>
        <taxon>Eukaryota</taxon>
        <taxon>Fungi</taxon>
        <taxon>Dikarya</taxon>
        <taxon>Ascomycota</taxon>
        <taxon>Pezizomycotina</taxon>
        <taxon>Dothideomycetes</taxon>
        <taxon>Pleosporomycetidae</taxon>
        <taxon>Pleosporales</taxon>
        <taxon>Dothidotthiaceae</taxon>
        <taxon>Dothidotthia</taxon>
    </lineage>
</organism>
<proteinExistence type="predicted"/>
<dbReference type="GeneID" id="54413280"/>
<name>A0A6A6AHR4_9PLEO</name>